<reference evidence="2 3" key="1">
    <citation type="submission" date="2019-06" db="EMBL/GenBank/DDBJ databases">
        <title>Whole genome shotgun sequence of Streptomyces gardneri NBRC 12865.</title>
        <authorList>
            <person name="Hosoyama A."/>
            <person name="Uohara A."/>
            <person name="Ohji S."/>
            <person name="Ichikawa N."/>
        </authorList>
    </citation>
    <scope>NUCLEOTIDE SEQUENCE [LARGE SCALE GENOMIC DNA]</scope>
    <source>
        <strain evidence="2 3">NBRC 12865</strain>
    </source>
</reference>
<keyword evidence="3" id="KW-1185">Reference proteome</keyword>
<evidence type="ECO:0000313" key="2">
    <source>
        <dbReference type="EMBL" id="GEB57299.1"/>
    </source>
</evidence>
<dbReference type="EMBL" id="BJMN01000016">
    <property type="protein sequence ID" value="GEB57299.1"/>
    <property type="molecule type" value="Genomic_DNA"/>
</dbReference>
<evidence type="ECO:0000256" key="1">
    <source>
        <dbReference type="SAM" id="MobiDB-lite"/>
    </source>
</evidence>
<feature type="region of interest" description="Disordered" evidence="1">
    <location>
        <begin position="1"/>
        <end position="42"/>
    </location>
</feature>
<evidence type="ECO:0000313" key="3">
    <source>
        <dbReference type="Proteomes" id="UP000315226"/>
    </source>
</evidence>
<comment type="caution">
    <text evidence="2">The sequence shown here is derived from an EMBL/GenBank/DDBJ whole genome shotgun (WGS) entry which is preliminary data.</text>
</comment>
<gene>
    <name evidence="2" type="ORF">SGA01_29040</name>
</gene>
<dbReference type="Proteomes" id="UP000315226">
    <property type="component" value="Unassembled WGS sequence"/>
</dbReference>
<proteinExistence type="predicted"/>
<accession>A0A4Y3RIU6</accession>
<dbReference type="AlphaFoldDB" id="A0A4Y3RIU6"/>
<sequence>MIHKKRPNAASNRWPRASSAERPPPPHQVARPSTLGSTRAGTSPAAEVQSIWFLIWPQAAKASALTVGQYFRKGDELPGWAVGVHF</sequence>
<organism evidence="2 3">
    <name type="scientific">Streptomyces gardneri</name>
    <dbReference type="NCBI Taxonomy" id="66892"/>
    <lineage>
        <taxon>Bacteria</taxon>
        <taxon>Bacillati</taxon>
        <taxon>Actinomycetota</taxon>
        <taxon>Actinomycetes</taxon>
        <taxon>Kitasatosporales</taxon>
        <taxon>Streptomycetaceae</taxon>
        <taxon>Streptomyces</taxon>
    </lineage>
</organism>
<name>A0A4Y3RIU6_9ACTN</name>
<protein>
    <submittedName>
        <fullName evidence="2">Uncharacterized protein</fullName>
    </submittedName>
</protein>